<dbReference type="InterPro" id="IPR050696">
    <property type="entry name" value="FtsA/MreB"/>
</dbReference>
<dbReference type="RefSeq" id="WP_066077392.1">
    <property type="nucleotide sequence ID" value="NZ_CP181246.1"/>
</dbReference>
<protein>
    <submittedName>
        <fullName evidence="1">PilM</fullName>
    </submittedName>
</protein>
<dbReference type="Gene3D" id="3.30.420.40">
    <property type="match status" value="2"/>
</dbReference>
<dbReference type="AlphaFoldDB" id="A0A378UDP3"/>
<dbReference type="Gene3D" id="3.30.1490.300">
    <property type="match status" value="1"/>
</dbReference>
<dbReference type="Proteomes" id="UP000254651">
    <property type="component" value="Unassembled WGS sequence"/>
</dbReference>
<dbReference type="InterPro" id="IPR043129">
    <property type="entry name" value="ATPase_NBD"/>
</dbReference>
<proteinExistence type="predicted"/>
<evidence type="ECO:0000313" key="2">
    <source>
        <dbReference type="Proteomes" id="UP000254651"/>
    </source>
</evidence>
<dbReference type="InterPro" id="IPR005883">
    <property type="entry name" value="PilM"/>
</dbReference>
<dbReference type="Pfam" id="PF11104">
    <property type="entry name" value="PilM_2"/>
    <property type="match status" value="1"/>
</dbReference>
<accession>A0A378UDP3</accession>
<dbReference type="SUPFAM" id="SSF53067">
    <property type="entry name" value="Actin-like ATPase domain"/>
    <property type="match status" value="1"/>
</dbReference>
<dbReference type="PIRSF" id="PIRSF019169">
    <property type="entry name" value="PilM"/>
    <property type="match status" value="1"/>
</dbReference>
<gene>
    <name evidence="1" type="ORF">NCTC10295_00264</name>
</gene>
<dbReference type="EMBL" id="UGQS01000001">
    <property type="protein sequence ID" value="STZ75524.1"/>
    <property type="molecule type" value="Genomic_DNA"/>
</dbReference>
<evidence type="ECO:0000313" key="1">
    <source>
        <dbReference type="EMBL" id="STZ75524.1"/>
    </source>
</evidence>
<organism evidence="1 2">
    <name type="scientific">Bergeriella denitrificans</name>
    <name type="common">Neisseria denitrificans</name>
    <dbReference type="NCBI Taxonomy" id="494"/>
    <lineage>
        <taxon>Bacteria</taxon>
        <taxon>Pseudomonadati</taxon>
        <taxon>Pseudomonadota</taxon>
        <taxon>Betaproteobacteria</taxon>
        <taxon>Neisseriales</taxon>
        <taxon>Neisseriaceae</taxon>
        <taxon>Bergeriella</taxon>
    </lineage>
</organism>
<name>A0A378UDP3_BERDE</name>
<dbReference type="PANTHER" id="PTHR32432">
    <property type="entry name" value="CELL DIVISION PROTEIN FTSA-RELATED"/>
    <property type="match status" value="1"/>
</dbReference>
<dbReference type="PANTHER" id="PTHR32432:SF3">
    <property type="entry name" value="ETHANOLAMINE UTILIZATION PROTEIN EUTJ"/>
    <property type="match status" value="1"/>
</dbReference>
<dbReference type="NCBIfam" id="TIGR01175">
    <property type="entry name" value="pilM"/>
    <property type="match status" value="1"/>
</dbReference>
<keyword evidence="2" id="KW-1185">Reference proteome</keyword>
<sequence length="368" mass="40503">MRLFQHTGKPAAAGKRQTQAALPRSAVGIDISQYAVRMVLLSGHSLNQIRLEKYAVTPLPKNIVKGNKIQDYEQLVPYLQHTYTQLHTSCKIFVAAMPHGLASLEHAVSRTPLDAAGLEDFAESEVAQIGPHGDMNYDYQPDGSDSRSGGQKILIAAAKKDDVEPRAEMFEQAGLPLHALDLDLLAQRNAFAYWLNCHAPELAHEKIAVFGIYDTQMYALIMRGGQILYKQETAASVEQLLHLIRHTYQTGEEEARYMLNLTEKPGGYQSQIAERFNMQITQEVQRVLQFYYTTQTMEAFSGIKHILLTGSASCQPGLAESVSAQTNTPVQCVYPALAAERGPYIDAAQLQADAPALTVAFGLAARGL</sequence>
<reference evidence="1 2" key="1">
    <citation type="submission" date="2018-06" db="EMBL/GenBank/DDBJ databases">
        <authorList>
            <consortium name="Pathogen Informatics"/>
            <person name="Doyle S."/>
        </authorList>
    </citation>
    <scope>NUCLEOTIDE SEQUENCE [LARGE SCALE GENOMIC DNA]</scope>
    <source>
        <strain evidence="1 2">NCTC10295</strain>
    </source>
</reference>